<dbReference type="RefSeq" id="YP_009165639.1">
    <property type="nucleotide sequence ID" value="NC_027923.1"/>
</dbReference>
<feature type="transmembrane region" description="Helical" evidence="1">
    <location>
        <begin position="7"/>
        <end position="27"/>
    </location>
</feature>
<dbReference type="EMBL" id="KM596836">
    <property type="protein sequence ID" value="AKN80570.1"/>
    <property type="molecule type" value="Genomic_DNA"/>
</dbReference>
<gene>
    <name evidence="2" type="primary">ctl-1</name>
</gene>
<keyword evidence="1" id="KW-0472">Membrane</keyword>
<dbReference type="Proteomes" id="UP000204667">
    <property type="component" value="Segment"/>
</dbReference>
<keyword evidence="3" id="KW-1185">Reference proteome</keyword>
<name>A0A0M3WQZ9_9ABAC</name>
<sequence length="61" mass="6650">MKTVRSILYSLAITMVAMSTITLLLSVNDVAACTENGRNCKYSYECCSQACSAVFGFCLPR</sequence>
<evidence type="ECO:0000313" key="3">
    <source>
        <dbReference type="Proteomes" id="UP000204667"/>
    </source>
</evidence>
<dbReference type="OrthoDB" id="27523at10239"/>
<dbReference type="KEGG" id="vg:26040061"/>
<accession>A0A0M3WQZ9</accession>
<organism evidence="2 3">
    <name type="scientific">Perigonia lusca single nucleopolyhedrovirus</name>
    <dbReference type="NCBI Taxonomy" id="1675865"/>
    <lineage>
        <taxon>Viruses</taxon>
        <taxon>Viruses incertae sedis</taxon>
        <taxon>Naldaviricetes</taxon>
        <taxon>Lefavirales</taxon>
        <taxon>Baculoviridae</taxon>
        <taxon>Alphabaculovirus</taxon>
        <taxon>Alphabaculovirus peluscae</taxon>
        <taxon>Perigonia lusca nucleopolyhedrovirus</taxon>
    </lineage>
</organism>
<keyword evidence="1" id="KW-0812">Transmembrane</keyword>
<proteinExistence type="predicted"/>
<reference evidence="2 3" key="1">
    <citation type="journal article" date="2016" name="Sci. Rep.">
        <title>Genome sequence of Perigonia lusca single nucleopolyhedrovirus: insights into the evolution of a nucleotide metabolism enzyme in the family Baculoviridae.</title>
        <authorList>
            <person name="Ardisson-Araujo D.M."/>
            <person name="Lima R.N."/>
            <person name="Melo F.L."/>
            <person name="Clem R.J."/>
            <person name="Huang N."/>
            <person name="Bao S.N."/>
            <person name="Sosa-Gomez D.R."/>
            <person name="Ribeiro B.M."/>
        </authorList>
    </citation>
    <scope>NUCLEOTIDE SEQUENCE [LARGE SCALE GENOMIC DNA]</scope>
</reference>
<dbReference type="Pfam" id="PF08087">
    <property type="entry name" value="Toxin_18"/>
    <property type="match status" value="1"/>
</dbReference>
<evidence type="ECO:0000256" key="1">
    <source>
        <dbReference type="SAM" id="Phobius"/>
    </source>
</evidence>
<protein>
    <submittedName>
        <fullName evidence="2">Conotoxin-like protein 1</fullName>
    </submittedName>
</protein>
<keyword evidence="1" id="KW-1133">Transmembrane helix</keyword>
<evidence type="ECO:0000313" key="2">
    <source>
        <dbReference type="EMBL" id="AKN80570.1"/>
    </source>
</evidence>
<dbReference type="InterPro" id="IPR012623">
    <property type="entry name" value="Toxin_18"/>
</dbReference>
<dbReference type="GeneID" id="26040061"/>